<feature type="domain" description="TRNA-binding" evidence="15">
    <location>
        <begin position="516"/>
        <end position="619"/>
    </location>
</feature>
<dbReference type="GO" id="GO:0005737">
    <property type="term" value="C:cytoplasm"/>
    <property type="evidence" value="ECO:0007669"/>
    <property type="project" value="UniProtKB-SubCell"/>
</dbReference>
<feature type="site" description="Crucial to convey clamshell closure to channel opening" evidence="10">
    <location>
        <position position="318"/>
    </location>
</feature>
<proteinExistence type="predicted"/>
<dbReference type="PRINTS" id="PR00177">
    <property type="entry name" value="NMDARECEPTOR"/>
</dbReference>
<evidence type="ECO:0000313" key="16">
    <source>
        <dbReference type="EMBL" id="KAK4336632.1"/>
    </source>
</evidence>
<keyword evidence="7" id="KW-0648">Protein biosynthesis</keyword>
<feature type="transmembrane region" description="Helical" evidence="14">
    <location>
        <begin position="215"/>
        <end position="233"/>
    </location>
</feature>
<evidence type="ECO:0000256" key="11">
    <source>
        <dbReference type="PROSITE-ProRule" id="PRU00209"/>
    </source>
</evidence>
<dbReference type="GO" id="GO:0038023">
    <property type="term" value="F:signaling receptor activity"/>
    <property type="evidence" value="ECO:0007669"/>
    <property type="project" value="InterPro"/>
</dbReference>
<dbReference type="InterPro" id="IPR028082">
    <property type="entry name" value="Peripla_BP_I"/>
</dbReference>
<sequence>MDVSRDAPLITGDYDGRTSFTRFQALAEKNHIEILSVIEYEPLMTNISNELEQIDHELKSRVYLLYTNQVDAQSIFVDVNRLNLTQNGYVWLISEQALQATNVPNGALAIQAFNSTNESGYIRDALYIIGLAIRELYKKENITSLPPSYCGEIGKKNWKLGDKLFNILRKQVLLFGKTGRVAFDGKGDRIDADYEIQLKSRSSLASFMEPFEDSLWIFVMVSVHVVALVLYLLDRFSPFGRYRLPNCDIIEEDALNLSSAIWFAWGVLLNSGIGESSPRSFGGRLLGMIWAGFAIIIIASYTGNLAAFLVLNRPETALSGINDSRFRNPTDNYTYSTVKNSAIRDVARRSVCHSLPPNLPGLLFQQTNLDMFFVILQIELINLLPKISPKLCEVKNSLDEQSILVQKLIENPDLIKTEKVRLVKENDELKKNIEDLKNKLKSLEIPKQFVEKFPLVTPKTLSTTKLSSENVEKKPPQVTGQENNCKEVNDKKKESKPKQDNKNKKSAKEPENDKIDSSRLNLLVGRVIEVNKHPDAEKLYVEKIDLGEKEPRTVVSGLVDYVDSDKFLNKLVVVLCNLKPSKLRGILSEAMVMCASDKENNKVELLEPPVNSVPGDRIHFEKYPGEPDAQLNAKKKIWEQVSVDLKTNENKVATYKGDPFRVLDKGFIKIYNEIRNAILFR</sequence>
<name>A0AAE1QR84_9SOLA</name>
<dbReference type="Pfam" id="PF00060">
    <property type="entry name" value="Lig_chan"/>
    <property type="match status" value="1"/>
</dbReference>
<feature type="coiled-coil region" evidence="12">
    <location>
        <begin position="419"/>
        <end position="446"/>
    </location>
</feature>
<dbReference type="SUPFAM" id="SSF50249">
    <property type="entry name" value="Nucleic acid-binding proteins"/>
    <property type="match status" value="1"/>
</dbReference>
<dbReference type="Gene3D" id="1.10.287.70">
    <property type="match status" value="1"/>
</dbReference>
<keyword evidence="4 11" id="KW-0820">tRNA-binding</keyword>
<protein>
    <recommendedName>
        <fullName evidence="15">tRNA-binding domain-containing protein</fullName>
    </recommendedName>
</protein>
<dbReference type="InterPro" id="IPR001320">
    <property type="entry name" value="Iontro_rcpt_C"/>
</dbReference>
<comment type="caution">
    <text evidence="16">The sequence shown here is derived from an EMBL/GenBank/DDBJ whole genome shotgun (WGS) entry which is preliminary data.</text>
</comment>
<evidence type="ECO:0000256" key="9">
    <source>
        <dbReference type="ARBA" id="ARBA00023136"/>
    </source>
</evidence>
<dbReference type="InterPro" id="IPR012340">
    <property type="entry name" value="NA-bd_OB-fold"/>
</dbReference>
<evidence type="ECO:0000256" key="3">
    <source>
        <dbReference type="ARBA" id="ARBA00022490"/>
    </source>
</evidence>
<dbReference type="SUPFAM" id="SSF81324">
    <property type="entry name" value="Voltage-gated potassium channels"/>
    <property type="match status" value="1"/>
</dbReference>
<evidence type="ECO:0000256" key="5">
    <source>
        <dbReference type="ARBA" id="ARBA00022692"/>
    </source>
</evidence>
<evidence type="ECO:0000256" key="8">
    <source>
        <dbReference type="ARBA" id="ARBA00022989"/>
    </source>
</evidence>
<dbReference type="GO" id="GO:0015276">
    <property type="term" value="F:ligand-gated monoatomic ion channel activity"/>
    <property type="evidence" value="ECO:0007669"/>
    <property type="project" value="InterPro"/>
</dbReference>
<keyword evidence="5 14" id="KW-0812">Transmembrane</keyword>
<evidence type="ECO:0000256" key="4">
    <source>
        <dbReference type="ARBA" id="ARBA00022555"/>
    </source>
</evidence>
<dbReference type="Proteomes" id="UP001291623">
    <property type="component" value="Unassembled WGS sequence"/>
</dbReference>
<evidence type="ECO:0000256" key="2">
    <source>
        <dbReference type="ARBA" id="ARBA00004496"/>
    </source>
</evidence>
<dbReference type="InterPro" id="IPR051270">
    <property type="entry name" value="Tyrosine-tRNA_ligase_regulator"/>
</dbReference>
<feature type="compositionally biased region" description="Basic and acidic residues" evidence="13">
    <location>
        <begin position="484"/>
        <end position="514"/>
    </location>
</feature>
<dbReference type="CDD" id="cd02799">
    <property type="entry name" value="tRNA_bind_EMAP-II_like"/>
    <property type="match status" value="1"/>
</dbReference>
<evidence type="ECO:0000256" key="13">
    <source>
        <dbReference type="SAM" id="MobiDB-lite"/>
    </source>
</evidence>
<dbReference type="Pfam" id="PF01094">
    <property type="entry name" value="ANF_receptor"/>
    <property type="match status" value="1"/>
</dbReference>
<dbReference type="GO" id="GO:0006412">
    <property type="term" value="P:translation"/>
    <property type="evidence" value="ECO:0007669"/>
    <property type="project" value="UniProtKB-KW"/>
</dbReference>
<dbReference type="InterPro" id="IPR001508">
    <property type="entry name" value="Iono_Glu_rcpt_met"/>
</dbReference>
<evidence type="ECO:0000256" key="7">
    <source>
        <dbReference type="ARBA" id="ARBA00022917"/>
    </source>
</evidence>
<dbReference type="AlphaFoldDB" id="A0AAE1QR84"/>
<dbReference type="EMBL" id="JAVYJV010000110">
    <property type="protein sequence ID" value="KAK4336632.1"/>
    <property type="molecule type" value="Genomic_DNA"/>
</dbReference>
<keyword evidence="12" id="KW-0175">Coiled coil</keyword>
<dbReference type="FunFam" id="2.40.50.140:FF:000047">
    <property type="entry name" value="tyrosine--tRNA ligase, cytoplasmic isoform X2"/>
    <property type="match status" value="1"/>
</dbReference>
<dbReference type="GO" id="GO:0016020">
    <property type="term" value="C:membrane"/>
    <property type="evidence" value="ECO:0007669"/>
    <property type="project" value="UniProtKB-SubCell"/>
</dbReference>
<keyword evidence="8 14" id="KW-1133">Transmembrane helix</keyword>
<dbReference type="InterPro" id="IPR002547">
    <property type="entry name" value="tRNA-bd_dom"/>
</dbReference>
<dbReference type="InterPro" id="IPR001828">
    <property type="entry name" value="ANF_lig-bd_rcpt"/>
</dbReference>
<evidence type="ECO:0000256" key="1">
    <source>
        <dbReference type="ARBA" id="ARBA00004370"/>
    </source>
</evidence>
<feature type="region of interest" description="Disordered" evidence="13">
    <location>
        <begin position="464"/>
        <end position="514"/>
    </location>
</feature>
<comment type="subcellular location">
    <subcellularLocation>
        <location evidence="2">Cytoplasm</location>
    </subcellularLocation>
    <subcellularLocation>
        <location evidence="1">Membrane</location>
    </subcellularLocation>
</comment>
<feature type="transmembrane region" description="Helical" evidence="14">
    <location>
        <begin position="285"/>
        <end position="311"/>
    </location>
</feature>
<evidence type="ECO:0000256" key="12">
    <source>
        <dbReference type="SAM" id="Coils"/>
    </source>
</evidence>
<keyword evidence="3" id="KW-0963">Cytoplasm</keyword>
<evidence type="ECO:0000259" key="15">
    <source>
        <dbReference type="PROSITE" id="PS50886"/>
    </source>
</evidence>
<dbReference type="Pfam" id="PF01588">
    <property type="entry name" value="tRNA_bind"/>
    <property type="match status" value="1"/>
</dbReference>
<dbReference type="Gene3D" id="2.40.50.140">
    <property type="entry name" value="Nucleic acid-binding proteins"/>
    <property type="match status" value="1"/>
</dbReference>
<organism evidence="16 17">
    <name type="scientific">Anisodus tanguticus</name>
    <dbReference type="NCBI Taxonomy" id="243964"/>
    <lineage>
        <taxon>Eukaryota</taxon>
        <taxon>Viridiplantae</taxon>
        <taxon>Streptophyta</taxon>
        <taxon>Embryophyta</taxon>
        <taxon>Tracheophyta</taxon>
        <taxon>Spermatophyta</taxon>
        <taxon>Magnoliopsida</taxon>
        <taxon>eudicotyledons</taxon>
        <taxon>Gunneridae</taxon>
        <taxon>Pentapetalae</taxon>
        <taxon>asterids</taxon>
        <taxon>lamiids</taxon>
        <taxon>Solanales</taxon>
        <taxon>Solanaceae</taxon>
        <taxon>Solanoideae</taxon>
        <taxon>Hyoscyameae</taxon>
        <taxon>Anisodus</taxon>
    </lineage>
</organism>
<dbReference type="SUPFAM" id="SSF53822">
    <property type="entry name" value="Periplasmic binding protein-like I"/>
    <property type="match status" value="1"/>
</dbReference>
<keyword evidence="17" id="KW-1185">Reference proteome</keyword>
<dbReference type="PANTHER" id="PTHR11586:SF33">
    <property type="entry name" value="AMINOACYL TRNA SYNTHASE COMPLEX-INTERACTING MULTIFUNCTIONAL PROTEIN 1"/>
    <property type="match status" value="1"/>
</dbReference>
<evidence type="ECO:0000256" key="6">
    <source>
        <dbReference type="ARBA" id="ARBA00022884"/>
    </source>
</evidence>
<reference evidence="16" key="1">
    <citation type="submission" date="2023-12" db="EMBL/GenBank/DDBJ databases">
        <title>Genome assembly of Anisodus tanguticus.</title>
        <authorList>
            <person name="Wang Y.-J."/>
        </authorList>
    </citation>
    <scope>NUCLEOTIDE SEQUENCE</scope>
    <source>
        <strain evidence="16">KB-2021</strain>
        <tissue evidence="16">Leaf</tissue>
    </source>
</reference>
<gene>
    <name evidence="16" type="ORF">RND71_043744</name>
</gene>
<evidence type="ECO:0000313" key="17">
    <source>
        <dbReference type="Proteomes" id="UP001291623"/>
    </source>
</evidence>
<dbReference type="PROSITE" id="PS50886">
    <property type="entry name" value="TRBD"/>
    <property type="match status" value="1"/>
</dbReference>
<evidence type="ECO:0000256" key="14">
    <source>
        <dbReference type="SAM" id="Phobius"/>
    </source>
</evidence>
<dbReference type="GO" id="GO:0000049">
    <property type="term" value="F:tRNA binding"/>
    <property type="evidence" value="ECO:0007669"/>
    <property type="project" value="UniProtKB-UniRule"/>
</dbReference>
<evidence type="ECO:0000256" key="10">
    <source>
        <dbReference type="PIRSR" id="PIRSR601508-2"/>
    </source>
</evidence>
<dbReference type="PANTHER" id="PTHR11586">
    <property type="entry name" value="TRNA-AMINOACYLATION COFACTOR ARC1 FAMILY MEMBER"/>
    <property type="match status" value="1"/>
</dbReference>
<keyword evidence="9 14" id="KW-0472">Membrane</keyword>
<dbReference type="Gene3D" id="3.40.50.2300">
    <property type="match status" value="1"/>
</dbReference>
<keyword evidence="6 11" id="KW-0694">RNA-binding</keyword>
<accession>A0AAE1QR84</accession>